<feature type="compositionally biased region" description="Polar residues" evidence="14">
    <location>
        <begin position="581"/>
        <end position="594"/>
    </location>
</feature>
<evidence type="ECO:0000256" key="1">
    <source>
        <dbReference type="ARBA" id="ARBA00004123"/>
    </source>
</evidence>
<keyword evidence="4" id="KW-0678">Repressor</keyword>
<dbReference type="GO" id="GO:0008270">
    <property type="term" value="F:zinc ion binding"/>
    <property type="evidence" value="ECO:0007669"/>
    <property type="project" value="UniProtKB-KW"/>
</dbReference>
<evidence type="ECO:0000256" key="3">
    <source>
        <dbReference type="ARBA" id="ARBA00022490"/>
    </source>
</evidence>
<feature type="domain" description="C2H2-type" evidence="15">
    <location>
        <begin position="964"/>
        <end position="986"/>
    </location>
</feature>
<feature type="domain" description="C2H2-type" evidence="15">
    <location>
        <begin position="270"/>
        <end position="297"/>
    </location>
</feature>
<dbReference type="FunFam" id="3.30.160.60:FF:002187">
    <property type="entry name" value="RE1-silencing transcription factor"/>
    <property type="match status" value="1"/>
</dbReference>
<dbReference type="EMBL" id="WNTK01000007">
    <property type="protein sequence ID" value="KAG9480526.1"/>
    <property type="molecule type" value="Genomic_DNA"/>
</dbReference>
<evidence type="ECO:0000256" key="7">
    <source>
        <dbReference type="ARBA" id="ARBA00022771"/>
    </source>
</evidence>
<keyword evidence="3" id="KW-0963">Cytoplasm</keyword>
<feature type="compositionally biased region" description="Polar residues" evidence="14">
    <location>
        <begin position="866"/>
        <end position="885"/>
    </location>
</feature>
<dbReference type="AlphaFoldDB" id="A0A8J6F4R9"/>
<dbReference type="Pfam" id="PF24540">
    <property type="entry name" value="zf-C2H2_REST"/>
    <property type="match status" value="1"/>
</dbReference>
<keyword evidence="8" id="KW-0862">Zinc</keyword>
<evidence type="ECO:0000313" key="17">
    <source>
        <dbReference type="Proteomes" id="UP000770717"/>
    </source>
</evidence>
<dbReference type="SUPFAM" id="SSF57667">
    <property type="entry name" value="beta-beta-alpha zinc fingers"/>
    <property type="match status" value="3"/>
</dbReference>
<feature type="domain" description="C2H2-type" evidence="15">
    <location>
        <begin position="383"/>
        <end position="411"/>
    </location>
</feature>
<feature type="compositionally biased region" description="Basic and acidic residues" evidence="14">
    <location>
        <begin position="450"/>
        <end position="467"/>
    </location>
</feature>
<feature type="compositionally biased region" description="Low complexity" evidence="14">
    <location>
        <begin position="631"/>
        <end position="646"/>
    </location>
</feature>
<evidence type="ECO:0000256" key="9">
    <source>
        <dbReference type="ARBA" id="ARBA00023015"/>
    </source>
</evidence>
<evidence type="ECO:0000256" key="4">
    <source>
        <dbReference type="ARBA" id="ARBA00022491"/>
    </source>
</evidence>
<feature type="compositionally biased region" description="Polar residues" evidence="14">
    <location>
        <begin position="673"/>
        <end position="763"/>
    </location>
</feature>
<comment type="caution">
    <text evidence="16">The sequence shown here is derived from an EMBL/GenBank/DDBJ whole genome shotgun (WGS) entry which is preliminary data.</text>
</comment>
<dbReference type="PANTHER" id="PTHR24403:SF102">
    <property type="entry name" value="RE1-SILENCING TRANSCRIPTION FACTOR"/>
    <property type="match status" value="1"/>
</dbReference>
<dbReference type="FunFam" id="3.30.160.60:FF:000395">
    <property type="entry name" value="zinc finger protein 513"/>
    <property type="match status" value="1"/>
</dbReference>
<keyword evidence="9" id="KW-0805">Transcription regulation</keyword>
<keyword evidence="5" id="KW-0479">Metal-binding</keyword>
<comment type="function">
    <text evidence="12">Transcriptional repressor which binds neuron-restrictive silencer element (NRSE) and represses neuronal gene transcription in non-neuronal cells. Plays a role in the early development of the nervous system and is required for proper patterning of the neuroectoderm during gastrulation. This involves the correct speciation of the neuroepithelial domain and adequate development of the non-neural ectoderm.</text>
</comment>
<evidence type="ECO:0000256" key="13">
    <source>
        <dbReference type="PROSITE-ProRule" id="PRU00042"/>
    </source>
</evidence>
<feature type="compositionally biased region" description="Basic and acidic residues" evidence="14">
    <location>
        <begin position="912"/>
        <end position="931"/>
    </location>
</feature>
<dbReference type="InterPro" id="IPR013087">
    <property type="entry name" value="Znf_C2H2_type"/>
</dbReference>
<dbReference type="GO" id="GO:0045944">
    <property type="term" value="P:positive regulation of transcription by RNA polymerase II"/>
    <property type="evidence" value="ECO:0007669"/>
    <property type="project" value="TreeGrafter"/>
</dbReference>
<dbReference type="Pfam" id="PF13909">
    <property type="entry name" value="zf-H2C2_5"/>
    <property type="match status" value="1"/>
</dbReference>
<dbReference type="PROSITE" id="PS00028">
    <property type="entry name" value="ZINC_FINGER_C2H2_1"/>
    <property type="match status" value="1"/>
</dbReference>
<keyword evidence="11" id="KW-0539">Nucleus</keyword>
<evidence type="ECO:0000256" key="14">
    <source>
        <dbReference type="SAM" id="MobiDB-lite"/>
    </source>
</evidence>
<evidence type="ECO:0000256" key="6">
    <source>
        <dbReference type="ARBA" id="ARBA00022737"/>
    </source>
</evidence>
<dbReference type="GO" id="GO:0045596">
    <property type="term" value="P:negative regulation of cell differentiation"/>
    <property type="evidence" value="ECO:0007669"/>
    <property type="project" value="UniProtKB-ARBA"/>
</dbReference>
<evidence type="ECO:0000256" key="2">
    <source>
        <dbReference type="ARBA" id="ARBA00004496"/>
    </source>
</evidence>
<feature type="compositionally biased region" description="Polar residues" evidence="14">
    <location>
        <begin position="848"/>
        <end position="857"/>
    </location>
</feature>
<dbReference type="PROSITE" id="PS50157">
    <property type="entry name" value="ZINC_FINGER_C2H2_2"/>
    <property type="match status" value="6"/>
</dbReference>
<keyword evidence="6" id="KW-0677">Repeat</keyword>
<feature type="compositionally biased region" description="Basic residues" evidence="14">
    <location>
        <begin position="560"/>
        <end position="580"/>
    </location>
</feature>
<feature type="domain" description="C2H2-type" evidence="15">
    <location>
        <begin position="326"/>
        <end position="354"/>
    </location>
</feature>
<dbReference type="Pfam" id="PF00096">
    <property type="entry name" value="zf-C2H2"/>
    <property type="match status" value="1"/>
</dbReference>
<comment type="subcellular location">
    <subcellularLocation>
        <location evidence="2">Cytoplasm</location>
    </subcellularLocation>
    <subcellularLocation>
        <location evidence="1">Nucleus</location>
    </subcellularLocation>
</comment>
<keyword evidence="17" id="KW-1185">Reference proteome</keyword>
<feature type="domain" description="C2H2-type" evidence="15">
    <location>
        <begin position="355"/>
        <end position="382"/>
    </location>
</feature>
<dbReference type="SMART" id="SM00355">
    <property type="entry name" value="ZnF_C2H2"/>
    <property type="match status" value="9"/>
</dbReference>
<evidence type="ECO:0000313" key="16">
    <source>
        <dbReference type="EMBL" id="KAG9480526.1"/>
    </source>
</evidence>
<evidence type="ECO:0000256" key="11">
    <source>
        <dbReference type="ARBA" id="ARBA00023242"/>
    </source>
</evidence>
<dbReference type="GO" id="GO:0005737">
    <property type="term" value="C:cytoplasm"/>
    <property type="evidence" value="ECO:0007669"/>
    <property type="project" value="UniProtKB-SubCell"/>
</dbReference>
<dbReference type="InterPro" id="IPR057281">
    <property type="entry name" value="Zfn-C2H2_REST"/>
</dbReference>
<proteinExistence type="predicted"/>
<dbReference type="InterPro" id="IPR050688">
    <property type="entry name" value="Zinc_finger/UBP_domain"/>
</dbReference>
<dbReference type="GO" id="GO:0005634">
    <property type="term" value="C:nucleus"/>
    <property type="evidence" value="ECO:0007669"/>
    <property type="project" value="UniProtKB-SubCell"/>
</dbReference>
<feature type="compositionally biased region" description="Basic and acidic residues" evidence="14">
    <location>
        <begin position="595"/>
        <end position="614"/>
    </location>
</feature>
<feature type="region of interest" description="Disordered" evidence="14">
    <location>
        <begin position="79"/>
        <end position="146"/>
    </location>
</feature>
<evidence type="ECO:0000256" key="8">
    <source>
        <dbReference type="ARBA" id="ARBA00022833"/>
    </source>
</evidence>
<sequence>MATEMVSHPSGSNLFCNSGNFGIGDMYGLHDLSKAEMAAPRLIMLANVALTGDVSNGCCDYSLDEDRQMAELTTVYENSFSDSDGERMELEESDPVSESGVFDTMEIDPSEVQEEKLRDQQATSPETRPEGAPENKNQTLPSRTEDKTKCVKSKPFRCRPCQYKAESEEDFVHHIKDHSAKRFIDHDSNKAVQDSGSCSPEEVDFSKGPILCDRCGYNTNRFDHYLAHLKHHSKAADNERVYKCTICTYTTVSEYHWKKHLRNHFPRIVYTCSQCSYFSDRKNNYIQHIRTHTGERPYQCVMCPYSSSQKTHLTRHMRTHSGEKPFKCEQCSYVASNQHEVTRHARQVHNGPKPLTCPHCNYKTADRSNFKKHVELHVNPRQFMCPVCDYAASKKCNLQYHIKSRHSGCTDISMDVSKVKLRTKKGDAVSSDVNSNKQEDNENSNAESEPPEKQAEVIPKADKEKCIKVKQASIPPVGQITTRSHKPSSSKIEEDTTADTNADKGKCAKRKSSVVSEKPAKVNDMQNANLKKRRLGQKSKHAHDIPRKAVGAGKSEKQKVSVKKTNLKKPLKNKHKKKTVSAKTSISKKASGKSTTEKEKAGEDSEAIELKDPVDENTDVPLTGNGLLSWTDPTQEEVTTSTTATEGSDLDAESKTEESTVSDASLPDPTVNWDDSTVNWDLSTINPESSTVNRDSSTVNPDLSTINPESFTVNRDLSTVNPDLSTINPDSSTVNRDLSTVNPDLSTINPDSSTVNPDSSTMEITLESDPLLSEKNSDIKKVNELDPNSVISPITDEPVLETQSAPDTQPSSVSSPTEESEPIPEVHCNIEVSGSHCRDSASEEDGNLNDSASNSSLEGRAGPEQITPSDDTEQCPSAATTQNISDCEPKETAHAQCEAAGHEALDIEEDEGIHSHEGSDISDNVSERSDDSGLNGLQSPQETLESRPLLEVPSASTSVANENFVCIFCDRVFKKAEEYTKHLKRHLVNVYYLEKAAQN</sequence>
<dbReference type="InterPro" id="IPR036236">
    <property type="entry name" value="Znf_C2H2_sf"/>
</dbReference>
<evidence type="ECO:0000256" key="10">
    <source>
        <dbReference type="ARBA" id="ARBA00023163"/>
    </source>
</evidence>
<evidence type="ECO:0000259" key="15">
    <source>
        <dbReference type="PROSITE" id="PS50157"/>
    </source>
</evidence>
<dbReference type="FunFam" id="3.30.160.60:FF:000805">
    <property type="entry name" value="RE1-silencing transcription factor B"/>
    <property type="match status" value="1"/>
</dbReference>
<dbReference type="FunFam" id="3.30.160.60:FF:000662">
    <property type="entry name" value="RE1-silencing transcription factor A"/>
    <property type="match status" value="1"/>
</dbReference>
<accession>A0A8J6F4R9</accession>
<feature type="compositionally biased region" description="Basic residues" evidence="14">
    <location>
        <begin position="530"/>
        <end position="541"/>
    </location>
</feature>
<keyword evidence="10" id="KW-0804">Transcription</keyword>
<dbReference type="Proteomes" id="UP000770717">
    <property type="component" value="Unassembled WGS sequence"/>
</dbReference>
<feature type="region of interest" description="Disordered" evidence="14">
    <location>
        <begin position="423"/>
        <end position="948"/>
    </location>
</feature>
<reference evidence="16" key="1">
    <citation type="thesis" date="2020" institute="ProQuest LLC" country="789 East Eisenhower Parkway, Ann Arbor, MI, USA">
        <title>Comparative Genomics and Chromosome Evolution.</title>
        <authorList>
            <person name="Mudd A.B."/>
        </authorList>
    </citation>
    <scope>NUCLEOTIDE SEQUENCE</scope>
    <source>
        <strain evidence="16">HN-11 Male</strain>
        <tissue evidence="16">Kidney and liver</tissue>
    </source>
</reference>
<dbReference type="FunFam" id="3.30.160.60:FF:000952">
    <property type="entry name" value="RE1-silencing transcription factor B"/>
    <property type="match status" value="1"/>
</dbReference>
<evidence type="ECO:0000256" key="12">
    <source>
        <dbReference type="ARBA" id="ARBA00053980"/>
    </source>
</evidence>
<dbReference type="PANTHER" id="PTHR24403">
    <property type="entry name" value="ZINC FINGER PROTEIN"/>
    <property type="match status" value="1"/>
</dbReference>
<gene>
    <name evidence="16" type="ORF">GDO78_012148</name>
</gene>
<name>A0A8J6F4R9_ELECQ</name>
<feature type="compositionally biased region" description="Basic and acidic residues" evidence="14">
    <location>
        <begin position="775"/>
        <end position="784"/>
    </location>
</feature>
<protein>
    <recommendedName>
        <fullName evidence="15">C2H2-type domain-containing protein</fullName>
    </recommendedName>
</protein>
<dbReference type="GO" id="GO:0045664">
    <property type="term" value="P:regulation of neuron differentiation"/>
    <property type="evidence" value="ECO:0007669"/>
    <property type="project" value="UniProtKB-ARBA"/>
</dbReference>
<keyword evidence="7 13" id="KW-0863">Zinc-finger</keyword>
<feature type="domain" description="C2H2-type" evidence="15">
    <location>
        <begin position="298"/>
        <end position="325"/>
    </location>
</feature>
<dbReference type="Gene3D" id="3.30.160.60">
    <property type="entry name" value="Classic Zinc Finger"/>
    <property type="match status" value="5"/>
</dbReference>
<organism evidence="16 17">
    <name type="scientific">Eleutherodactylus coqui</name>
    <name type="common">Puerto Rican coqui</name>
    <dbReference type="NCBI Taxonomy" id="57060"/>
    <lineage>
        <taxon>Eukaryota</taxon>
        <taxon>Metazoa</taxon>
        <taxon>Chordata</taxon>
        <taxon>Craniata</taxon>
        <taxon>Vertebrata</taxon>
        <taxon>Euteleostomi</taxon>
        <taxon>Amphibia</taxon>
        <taxon>Batrachia</taxon>
        <taxon>Anura</taxon>
        <taxon>Neobatrachia</taxon>
        <taxon>Hyloidea</taxon>
        <taxon>Eleutherodactylidae</taxon>
        <taxon>Eleutherodactylinae</taxon>
        <taxon>Eleutherodactylus</taxon>
        <taxon>Eleutherodactylus</taxon>
    </lineage>
</organism>
<evidence type="ECO:0000256" key="5">
    <source>
        <dbReference type="ARBA" id="ARBA00022723"/>
    </source>
</evidence>
<dbReference type="OrthoDB" id="427030at2759"/>